<gene>
    <name evidence="6" type="ORF">HMPREF1541_02417</name>
</gene>
<feature type="compositionally biased region" description="Basic and acidic residues" evidence="2">
    <location>
        <begin position="286"/>
        <end position="305"/>
    </location>
</feature>
<proteinExistence type="predicted"/>
<feature type="domain" description="Rad26-like N-terminal" evidence="5">
    <location>
        <begin position="411"/>
        <end position="455"/>
    </location>
</feature>
<feature type="compositionally biased region" description="Low complexity" evidence="2">
    <location>
        <begin position="170"/>
        <end position="179"/>
    </location>
</feature>
<feature type="domain" description="Rad26-like helical repeats" evidence="3">
    <location>
        <begin position="512"/>
        <end position="737"/>
    </location>
</feature>
<keyword evidence="7" id="KW-1185">Reference proteome</keyword>
<dbReference type="RefSeq" id="XP_008714994.1">
    <property type="nucleotide sequence ID" value="XM_008716772.1"/>
</dbReference>
<dbReference type="HOGENOM" id="CLU_013058_2_0_1"/>
<dbReference type="InterPro" id="IPR048380">
    <property type="entry name" value="Rad26-like_N"/>
</dbReference>
<reference evidence="6 7" key="1">
    <citation type="submission" date="2013-03" db="EMBL/GenBank/DDBJ databases">
        <title>The Genome Sequence of Phialophora europaea CBS 101466.</title>
        <authorList>
            <consortium name="The Broad Institute Genomics Platform"/>
            <person name="Cuomo C."/>
            <person name="de Hoog S."/>
            <person name="Gorbushina A."/>
            <person name="Walker B."/>
            <person name="Young S.K."/>
            <person name="Zeng Q."/>
            <person name="Gargeya S."/>
            <person name="Fitzgerald M."/>
            <person name="Haas B."/>
            <person name="Abouelleil A."/>
            <person name="Allen A.W."/>
            <person name="Alvarado L."/>
            <person name="Arachchi H.M."/>
            <person name="Berlin A.M."/>
            <person name="Chapman S.B."/>
            <person name="Gainer-Dewar J."/>
            <person name="Goldberg J."/>
            <person name="Griggs A."/>
            <person name="Gujja S."/>
            <person name="Hansen M."/>
            <person name="Howarth C."/>
            <person name="Imamovic A."/>
            <person name="Ireland A."/>
            <person name="Larimer J."/>
            <person name="McCowan C."/>
            <person name="Murphy C."/>
            <person name="Pearson M."/>
            <person name="Poon T.W."/>
            <person name="Priest M."/>
            <person name="Roberts A."/>
            <person name="Saif S."/>
            <person name="Shea T."/>
            <person name="Sisk P."/>
            <person name="Sykes S."/>
            <person name="Wortman J."/>
            <person name="Nusbaum C."/>
            <person name="Birren B."/>
        </authorList>
    </citation>
    <scope>NUCLEOTIDE SEQUENCE [LARGE SCALE GENOMIC DNA]</scope>
    <source>
        <strain evidence="6 7">CBS 101466</strain>
    </source>
</reference>
<organism evidence="6 7">
    <name type="scientific">Cyphellophora europaea (strain CBS 101466)</name>
    <name type="common">Phialophora europaea</name>
    <dbReference type="NCBI Taxonomy" id="1220924"/>
    <lineage>
        <taxon>Eukaryota</taxon>
        <taxon>Fungi</taxon>
        <taxon>Dikarya</taxon>
        <taxon>Ascomycota</taxon>
        <taxon>Pezizomycotina</taxon>
        <taxon>Eurotiomycetes</taxon>
        <taxon>Chaetothyriomycetidae</taxon>
        <taxon>Chaetothyriales</taxon>
        <taxon>Cyphellophoraceae</taxon>
        <taxon>Cyphellophora</taxon>
    </lineage>
</organism>
<dbReference type="OrthoDB" id="5245063at2759"/>
<dbReference type="STRING" id="1220924.W2S5C8"/>
<dbReference type="Pfam" id="PF21046">
    <property type="entry name" value="Rad26-like_C"/>
    <property type="match status" value="1"/>
</dbReference>
<dbReference type="EMBL" id="KB822718">
    <property type="protein sequence ID" value="ETN43258.1"/>
    <property type="molecule type" value="Genomic_DNA"/>
</dbReference>
<feature type="region of interest" description="Disordered" evidence="2">
    <location>
        <begin position="106"/>
        <end position="187"/>
    </location>
</feature>
<feature type="region of interest" description="Disordered" evidence="2">
    <location>
        <begin position="812"/>
        <end position="832"/>
    </location>
</feature>
<keyword evidence="1" id="KW-0175">Coiled coil</keyword>
<evidence type="ECO:0000256" key="2">
    <source>
        <dbReference type="SAM" id="MobiDB-lite"/>
    </source>
</evidence>
<evidence type="ECO:0000259" key="3">
    <source>
        <dbReference type="Pfam" id="PF12331"/>
    </source>
</evidence>
<dbReference type="eggNOG" id="ENOG502RZ1G">
    <property type="taxonomic scope" value="Eukaryota"/>
</dbReference>
<dbReference type="Proteomes" id="UP000030752">
    <property type="component" value="Unassembled WGS sequence"/>
</dbReference>
<dbReference type="Pfam" id="PF12331">
    <property type="entry name" value="Rad26-like_helical_rpts"/>
    <property type="match status" value="1"/>
</dbReference>
<evidence type="ECO:0000313" key="6">
    <source>
        <dbReference type="EMBL" id="ETN43258.1"/>
    </source>
</evidence>
<feature type="compositionally biased region" description="Polar residues" evidence="2">
    <location>
        <begin position="160"/>
        <end position="169"/>
    </location>
</feature>
<accession>W2S5C8</accession>
<dbReference type="GeneID" id="19969756"/>
<dbReference type="VEuPathDB" id="FungiDB:HMPREF1541_02417"/>
<evidence type="ECO:0000256" key="1">
    <source>
        <dbReference type="SAM" id="Coils"/>
    </source>
</evidence>
<evidence type="ECO:0000259" key="5">
    <source>
        <dbReference type="Pfam" id="PF21048"/>
    </source>
</evidence>
<dbReference type="AlphaFoldDB" id="W2S5C8"/>
<evidence type="ECO:0000259" key="4">
    <source>
        <dbReference type="Pfam" id="PF21046"/>
    </source>
</evidence>
<dbReference type="InterPro" id="IPR022093">
    <property type="entry name" value="Rad26-like_helical"/>
</dbReference>
<dbReference type="InterPro" id="IPR048379">
    <property type="entry name" value="Rad26-like_C"/>
</dbReference>
<feature type="region of interest" description="Disordered" evidence="2">
    <location>
        <begin position="42"/>
        <end position="70"/>
    </location>
</feature>
<feature type="domain" description="Rad26-like C-terminal" evidence="4">
    <location>
        <begin position="744"/>
        <end position="807"/>
    </location>
</feature>
<dbReference type="InParanoid" id="W2S5C8"/>
<name>W2S5C8_CYPE1</name>
<evidence type="ECO:0000313" key="7">
    <source>
        <dbReference type="Proteomes" id="UP000030752"/>
    </source>
</evidence>
<feature type="compositionally biased region" description="Polar residues" evidence="2">
    <location>
        <begin position="57"/>
        <end position="67"/>
    </location>
</feature>
<evidence type="ECO:0008006" key="8">
    <source>
        <dbReference type="Google" id="ProtNLM"/>
    </source>
</evidence>
<feature type="coiled-coil region" evidence="1">
    <location>
        <begin position="194"/>
        <end position="221"/>
    </location>
</feature>
<sequence>MNGMDDGGDVHNFSDADDDFDFGNLPDDALRELEHNAILSTQQQAATGRLPHKTKFESNPRQSNANRPNVLPHLQKALNESYEIDSFETIGEERVPTPIEEVRSFIPQNHKPPSEVTQREQWRQNRFGKSHPNPQFRPHAPTRHQYGQGQQPVAPLPSQRGANSLSRTFGATQGTQGTAHPDLDLSTTMPNADRDALSARIAELLKERDSLFTELKQAKDDIMTHKGEIFIIRENKDKETKVYDRQLAAIKKSMQDESAKHKAALDALSSKHSALMTEFDMTKDDLKEETRRTKALETRLKDKTGQKANNTDITPQKHRPANSLRDGFDDDEIMVVSPAKSATRRSKPSTPTAANKRKRKVDASPIKPLALRQSNEGEQPPTLKGEPLGKADRVVPVFRKDKQAERHLKLVQRIFNYQLKARKERLVEALIHYALPSEPQKTFSTTMLDSAARLSGPTLPVDLLQIFIQLWSQSLKEKYYECVPILIEVVDYMLDIHTAAIEKSTITNLLAVLQDSATINGSARFKHSPVYRGNFGQFRQTPVSALNPLVDSTACLGLLYKVACLAIDSKPLIDHFWRSMSTDFVLMMLNSWQPISDITLMLHLLATSIFEGTFGNICPDPSTQNTMETHIINRVSYLLWETPKVDEGFPNPSRSDLCRFRLESLGLLSTLAIDSSMPPHDDPHHHGSVLLASHPSAIARIVRSLYDATASLYLLTSTASLYAQIINRGVRLLYHLMTQHGEEINLQEKLSTVNGGVHKHRVVLTRLAFSEGWLIDAEVTDETCAMATALLEDSVTPDEAEMMIQAFPGFSGRKREKSGISSRDEDAMDIEA</sequence>
<protein>
    <recommendedName>
        <fullName evidence="8">DNA repair protein Rad26</fullName>
    </recommendedName>
</protein>
<dbReference type="Pfam" id="PF21048">
    <property type="entry name" value="Rad26-like_N"/>
    <property type="match status" value="1"/>
</dbReference>
<feature type="region of interest" description="Disordered" evidence="2">
    <location>
        <begin position="286"/>
        <end position="388"/>
    </location>
</feature>